<evidence type="ECO:0000313" key="1">
    <source>
        <dbReference type="EMBL" id="KAF3453803.1"/>
    </source>
</evidence>
<proteinExistence type="predicted"/>
<accession>A0A8K0MQ23</accession>
<dbReference type="AlphaFoldDB" id="A0A8K0MQ23"/>
<gene>
    <name evidence="1" type="ORF">FNV43_RR04244</name>
</gene>
<sequence length="162" mass="18436">MRDKVVKTFISKVKHAPIKPLLYVKQILICSPKFTSTYPSKPLVHDSKIPKTPYDDQYIYNEIVFPGTPYNCRPVDVHEGVDGEGDGAIIFPNKEEYQQFHSIDNVTHDDDDAYDGDGGCDDIPRDEKAYGLHYYEEMIDNHHVGCSSRLHHSDSTTSRAFS</sequence>
<evidence type="ECO:0000313" key="2">
    <source>
        <dbReference type="Proteomes" id="UP000796880"/>
    </source>
</evidence>
<keyword evidence="2" id="KW-1185">Reference proteome</keyword>
<name>A0A8K0MQ23_9ROSA</name>
<protein>
    <submittedName>
        <fullName evidence="1">Uncharacterized protein</fullName>
    </submittedName>
</protein>
<comment type="caution">
    <text evidence="1">The sequence shown here is derived from an EMBL/GenBank/DDBJ whole genome shotgun (WGS) entry which is preliminary data.</text>
</comment>
<organism evidence="1 2">
    <name type="scientific">Rhamnella rubrinervis</name>
    <dbReference type="NCBI Taxonomy" id="2594499"/>
    <lineage>
        <taxon>Eukaryota</taxon>
        <taxon>Viridiplantae</taxon>
        <taxon>Streptophyta</taxon>
        <taxon>Embryophyta</taxon>
        <taxon>Tracheophyta</taxon>
        <taxon>Spermatophyta</taxon>
        <taxon>Magnoliopsida</taxon>
        <taxon>eudicotyledons</taxon>
        <taxon>Gunneridae</taxon>
        <taxon>Pentapetalae</taxon>
        <taxon>rosids</taxon>
        <taxon>fabids</taxon>
        <taxon>Rosales</taxon>
        <taxon>Rhamnaceae</taxon>
        <taxon>rhamnoid group</taxon>
        <taxon>Rhamneae</taxon>
        <taxon>Rhamnella</taxon>
    </lineage>
</organism>
<reference evidence="1" key="1">
    <citation type="submission" date="2020-03" db="EMBL/GenBank/DDBJ databases">
        <title>A high-quality chromosome-level genome assembly of a woody plant with both climbing and erect habits, Rhamnella rubrinervis.</title>
        <authorList>
            <person name="Lu Z."/>
            <person name="Yang Y."/>
            <person name="Zhu X."/>
            <person name="Sun Y."/>
        </authorList>
    </citation>
    <scope>NUCLEOTIDE SEQUENCE</scope>
    <source>
        <strain evidence="1">BYM</strain>
        <tissue evidence="1">Leaf</tissue>
    </source>
</reference>
<dbReference type="EMBL" id="VOIH02000002">
    <property type="protein sequence ID" value="KAF3453803.1"/>
    <property type="molecule type" value="Genomic_DNA"/>
</dbReference>
<dbReference type="Proteomes" id="UP000796880">
    <property type="component" value="Unassembled WGS sequence"/>
</dbReference>